<accession>Q091J0</accession>
<dbReference type="Proteomes" id="UP000032702">
    <property type="component" value="Unassembled WGS sequence"/>
</dbReference>
<gene>
    <name evidence="3" type="ORF">STIAU_8854</name>
</gene>
<proteinExistence type="predicted"/>
<dbReference type="PANTHER" id="PTHR34703">
    <property type="entry name" value="ANTIPORTER SUBUNIT MNHG2-RELATED"/>
    <property type="match status" value="1"/>
</dbReference>
<dbReference type="EMBL" id="AAMD01000056">
    <property type="protein sequence ID" value="EAU66429.1"/>
    <property type="molecule type" value="Genomic_DNA"/>
</dbReference>
<evidence type="ECO:0000256" key="1">
    <source>
        <dbReference type="SAM" id="MobiDB-lite"/>
    </source>
</evidence>
<dbReference type="Pfam" id="PF03334">
    <property type="entry name" value="PhaG_MnhG_YufB"/>
    <property type="match status" value="1"/>
</dbReference>
<evidence type="ECO:0000313" key="3">
    <source>
        <dbReference type="EMBL" id="EAU66429.1"/>
    </source>
</evidence>
<feature type="region of interest" description="Disordered" evidence="1">
    <location>
        <begin position="1"/>
        <end position="61"/>
    </location>
</feature>
<dbReference type="AlphaFoldDB" id="Q091J0"/>
<keyword evidence="2" id="KW-0472">Membrane</keyword>
<evidence type="ECO:0000256" key="2">
    <source>
        <dbReference type="SAM" id="Phobius"/>
    </source>
</evidence>
<name>Q091J0_STIAD</name>
<evidence type="ECO:0000313" key="4">
    <source>
        <dbReference type="Proteomes" id="UP000032702"/>
    </source>
</evidence>
<keyword evidence="2" id="KW-0812">Transmembrane</keyword>
<reference evidence="3 4" key="1">
    <citation type="submission" date="2006-04" db="EMBL/GenBank/DDBJ databases">
        <authorList>
            <person name="Nierman W.C."/>
        </authorList>
    </citation>
    <scope>NUCLEOTIDE SEQUENCE [LARGE SCALE GENOMIC DNA]</scope>
    <source>
        <strain evidence="3 4">DW4/3-1</strain>
    </source>
</reference>
<dbReference type="PANTHER" id="PTHR34703:SF1">
    <property type="entry name" value="ANTIPORTER SUBUNIT MNHG2-RELATED"/>
    <property type="match status" value="1"/>
</dbReference>
<protein>
    <submittedName>
        <fullName evidence="3">Na+/H+ antiporter component</fullName>
    </submittedName>
</protein>
<dbReference type="InterPro" id="IPR005133">
    <property type="entry name" value="PhaG_MnhG_YufB"/>
</dbReference>
<feature type="transmembrane region" description="Helical" evidence="2">
    <location>
        <begin position="73"/>
        <end position="94"/>
    </location>
</feature>
<comment type="caution">
    <text evidence="3">The sequence shown here is derived from an EMBL/GenBank/DDBJ whole genome shotgun (WGS) entry which is preliminary data.</text>
</comment>
<organism evidence="3 4">
    <name type="scientific">Stigmatella aurantiaca (strain DW4/3-1)</name>
    <dbReference type="NCBI Taxonomy" id="378806"/>
    <lineage>
        <taxon>Bacteria</taxon>
        <taxon>Pseudomonadati</taxon>
        <taxon>Myxococcota</taxon>
        <taxon>Myxococcia</taxon>
        <taxon>Myxococcales</taxon>
        <taxon>Cystobacterineae</taxon>
        <taxon>Archangiaceae</taxon>
        <taxon>Stigmatella</taxon>
    </lineage>
</organism>
<sequence>MPVDPRAHAAGPGGGAGPDLPATGGKHRRVRSAHPGAGAAERGAGAGHHQLPGNHRDLPLPLSQREGRTMREIITAVFLVVGTLAMLLAGLGMVRLPDLFLRLQATAKAATVGVGGLLCAAAVDMGSLSVVTHVLLTVLFLFAITPVATLLIARAAFHIGVPLWEKTRENDLAEKYKSKTPHSRAGPLLDGK</sequence>
<dbReference type="NCBIfam" id="TIGR01300">
    <property type="entry name" value="CPA3_mnhG_phaG"/>
    <property type="match status" value="1"/>
</dbReference>
<keyword evidence="2" id="KW-1133">Transmembrane helix</keyword>
<dbReference type="GO" id="GO:0015385">
    <property type="term" value="F:sodium:proton antiporter activity"/>
    <property type="evidence" value="ECO:0007669"/>
    <property type="project" value="TreeGrafter"/>
</dbReference>
<feature type="transmembrane region" description="Helical" evidence="2">
    <location>
        <begin position="134"/>
        <end position="157"/>
    </location>
</feature>